<keyword evidence="8" id="KW-0210">Decarboxylase</keyword>
<dbReference type="GO" id="GO:0048040">
    <property type="term" value="F:UDP-glucuronate decarboxylase activity"/>
    <property type="evidence" value="ECO:0007669"/>
    <property type="project" value="UniProtKB-EC"/>
</dbReference>
<dbReference type="PROSITE" id="PS51257">
    <property type="entry name" value="PROKAR_LIPOPROTEIN"/>
    <property type="match status" value="1"/>
</dbReference>
<reference evidence="21" key="2">
    <citation type="submission" date="2017-05" db="UniProtKB">
        <authorList>
            <consortium name="EnsemblMetazoa"/>
        </authorList>
    </citation>
    <scope>IDENTIFICATION</scope>
</reference>
<evidence type="ECO:0000256" key="10">
    <source>
        <dbReference type="ARBA" id="ARBA00022989"/>
    </source>
</evidence>
<feature type="transmembrane region" description="Helical" evidence="19">
    <location>
        <begin position="12"/>
        <end position="31"/>
    </location>
</feature>
<evidence type="ECO:0000256" key="15">
    <source>
        <dbReference type="ARBA" id="ARBA00023239"/>
    </source>
</evidence>
<feature type="coiled-coil region" evidence="18">
    <location>
        <begin position="59"/>
        <end position="101"/>
    </location>
</feature>
<reference evidence="22" key="1">
    <citation type="journal article" date="2010" name="Nature">
        <title>The Amphimedon queenslandica genome and the evolution of animal complexity.</title>
        <authorList>
            <person name="Srivastava M."/>
            <person name="Simakov O."/>
            <person name="Chapman J."/>
            <person name="Fahey B."/>
            <person name="Gauthier M.E."/>
            <person name="Mitros T."/>
            <person name="Richards G.S."/>
            <person name="Conaco C."/>
            <person name="Dacre M."/>
            <person name="Hellsten U."/>
            <person name="Larroux C."/>
            <person name="Putnam N.H."/>
            <person name="Stanke M."/>
            <person name="Adamska M."/>
            <person name="Darling A."/>
            <person name="Degnan S.M."/>
            <person name="Oakley T.H."/>
            <person name="Plachetzki D.C."/>
            <person name="Zhai Y."/>
            <person name="Adamski M."/>
            <person name="Calcino A."/>
            <person name="Cummins S.F."/>
            <person name="Goodstein D.M."/>
            <person name="Harris C."/>
            <person name="Jackson D.J."/>
            <person name="Leys S.P."/>
            <person name="Shu S."/>
            <person name="Woodcroft B.J."/>
            <person name="Vervoort M."/>
            <person name="Kosik K.S."/>
            <person name="Manning G."/>
            <person name="Degnan B.M."/>
            <person name="Rokhsar D.S."/>
        </authorList>
    </citation>
    <scope>NUCLEOTIDE SEQUENCE [LARGE SCALE GENOMIC DNA]</scope>
</reference>
<evidence type="ECO:0000256" key="8">
    <source>
        <dbReference type="ARBA" id="ARBA00022793"/>
    </source>
</evidence>
<dbReference type="OMA" id="KYPKVKY"/>
<proteinExistence type="inferred from homology"/>
<evidence type="ECO:0000256" key="16">
    <source>
        <dbReference type="ARBA" id="ARBA00031585"/>
    </source>
</evidence>
<dbReference type="InParanoid" id="A0A1X7TS48"/>
<evidence type="ECO:0000256" key="9">
    <source>
        <dbReference type="ARBA" id="ARBA00022968"/>
    </source>
</evidence>
<evidence type="ECO:0000256" key="6">
    <source>
        <dbReference type="ARBA" id="ARBA00018816"/>
    </source>
</evidence>
<comment type="similarity">
    <text evidence="4">Belongs to the NAD(P)-dependent epimerase/dehydratase family. UDP-glucuronic acid decarboxylase subfamily.</text>
</comment>
<dbReference type="GO" id="GO:0033320">
    <property type="term" value="P:UDP-D-xylose biosynthetic process"/>
    <property type="evidence" value="ECO:0007669"/>
    <property type="project" value="UniProtKB-UniPathway"/>
</dbReference>
<keyword evidence="12" id="KW-0333">Golgi apparatus</keyword>
<evidence type="ECO:0000256" key="14">
    <source>
        <dbReference type="ARBA" id="ARBA00023180"/>
    </source>
</evidence>
<dbReference type="FunFam" id="3.40.50.720:FF:000065">
    <property type="entry name" value="UDP-glucuronic acid decarboxylase 1"/>
    <property type="match status" value="1"/>
</dbReference>
<dbReference type="PANTHER" id="PTHR43078:SF6">
    <property type="entry name" value="UDP-GLUCURONIC ACID DECARBOXYLASE 1"/>
    <property type="match status" value="1"/>
</dbReference>
<keyword evidence="13 19" id="KW-0472">Membrane</keyword>
<keyword evidence="14" id="KW-0325">Glycoprotein</keyword>
<keyword evidence="22" id="KW-1185">Reference proteome</keyword>
<evidence type="ECO:0000256" key="13">
    <source>
        <dbReference type="ARBA" id="ARBA00023136"/>
    </source>
</evidence>
<dbReference type="UniPathway" id="UPA00796">
    <property type="reaction ID" value="UER00771"/>
</dbReference>
<evidence type="ECO:0000259" key="20">
    <source>
        <dbReference type="Pfam" id="PF16363"/>
    </source>
</evidence>
<accession>A0A1X7TS48</accession>
<dbReference type="eggNOG" id="KOG1429">
    <property type="taxonomic scope" value="Eukaryota"/>
</dbReference>
<keyword evidence="15" id="KW-0456">Lyase</keyword>
<evidence type="ECO:0000256" key="17">
    <source>
        <dbReference type="ARBA" id="ARBA00049410"/>
    </source>
</evidence>
<comment type="pathway">
    <text evidence="3">Nucleotide-sugar biosynthesis; UDP-alpha-D-xylose biosynthesis; UDP-alpha-D-xylose from UDP-alpha-D-glucuronate: step 1/1.</text>
</comment>
<name>A0A1X7TS48_AMPQE</name>
<comment type="catalytic activity">
    <reaction evidence="17">
        <text>UDP-alpha-D-glucuronate + H(+) = UDP-alpha-D-xylose + CO2</text>
        <dbReference type="Rhea" id="RHEA:23916"/>
        <dbReference type="ChEBI" id="CHEBI:15378"/>
        <dbReference type="ChEBI" id="CHEBI:16526"/>
        <dbReference type="ChEBI" id="CHEBI:57632"/>
        <dbReference type="ChEBI" id="CHEBI:58052"/>
        <dbReference type="EC" id="4.1.1.35"/>
    </reaction>
    <physiologicalReaction direction="left-to-right" evidence="17">
        <dbReference type="Rhea" id="RHEA:23917"/>
    </physiologicalReaction>
</comment>
<dbReference type="AlphaFoldDB" id="A0A1X7TS48"/>
<dbReference type="Proteomes" id="UP000007879">
    <property type="component" value="Unassembled WGS sequence"/>
</dbReference>
<gene>
    <name evidence="21" type="primary">100631630</name>
</gene>
<dbReference type="InterPro" id="IPR036291">
    <property type="entry name" value="NAD(P)-bd_dom_sf"/>
</dbReference>
<sequence length="440" mass="49560">MAMGRRGISKQPVLLIGVCVFGACLLLFLFMRGRPAKPAPETERSPSTATGLDHLNTVATTAKNDDNELKSQIKEAINEANHNIERRLTNLEQTASIYKTKGTYTPPVSQNTYPKVKNLNEDQRKRILVTGGAGFVGSHLVDQLMLQGHEVTVADNYFTGRRRNVQHWIGHPNFELLHHDVVEPLMIEVDQIYHLASPASPVKYMYNPVKTIKSNTIGTINVLGLAKRVKARVLFASTSEIYGDPEEHPQKETYWGHVNTIGPRACYDESKRVAETLMYAYSKRDHIDVRVARIFNTYGPRMHMYDGRVVSNFIVQTLNGHPLTVYAPGNQTRSFMYVSDLVSGLMKLMNSNYSLPCNLGNPEEHTILEFAQLVQDITGVKGKVSMKKSQQDDPHKRKPDITVAKTQLGWEPKVSLRDGILKTTAYFRKELGLVNNEQEQ</sequence>
<dbReference type="Pfam" id="PF16363">
    <property type="entry name" value="GDP_Man_Dehyd"/>
    <property type="match status" value="1"/>
</dbReference>
<dbReference type="EnsemblMetazoa" id="Aqu2.1.17817_001">
    <property type="protein sequence ID" value="Aqu2.1.17817_001"/>
    <property type="gene ID" value="Aqu2.1.17817"/>
</dbReference>
<dbReference type="STRING" id="400682.A0A1X7TS48"/>
<evidence type="ECO:0000256" key="19">
    <source>
        <dbReference type="SAM" id="Phobius"/>
    </source>
</evidence>
<keyword evidence="9" id="KW-0735">Signal-anchor</keyword>
<keyword evidence="18" id="KW-0175">Coiled coil</keyword>
<dbReference type="InterPro" id="IPR016040">
    <property type="entry name" value="NAD(P)-bd_dom"/>
</dbReference>
<evidence type="ECO:0000256" key="1">
    <source>
        <dbReference type="ARBA" id="ARBA00001911"/>
    </source>
</evidence>
<evidence type="ECO:0000256" key="4">
    <source>
        <dbReference type="ARBA" id="ARBA00007505"/>
    </source>
</evidence>
<dbReference type="SUPFAM" id="SSF51735">
    <property type="entry name" value="NAD(P)-binding Rossmann-fold domains"/>
    <property type="match status" value="1"/>
</dbReference>
<evidence type="ECO:0000256" key="3">
    <source>
        <dbReference type="ARBA" id="ARBA00005100"/>
    </source>
</evidence>
<organism evidence="21">
    <name type="scientific">Amphimedon queenslandica</name>
    <name type="common">Sponge</name>
    <dbReference type="NCBI Taxonomy" id="400682"/>
    <lineage>
        <taxon>Eukaryota</taxon>
        <taxon>Metazoa</taxon>
        <taxon>Porifera</taxon>
        <taxon>Demospongiae</taxon>
        <taxon>Heteroscleromorpha</taxon>
        <taxon>Haplosclerida</taxon>
        <taxon>Niphatidae</taxon>
        <taxon>Amphimedon</taxon>
    </lineage>
</organism>
<dbReference type="GO" id="GO:0032580">
    <property type="term" value="C:Golgi cisterna membrane"/>
    <property type="evidence" value="ECO:0007669"/>
    <property type="project" value="UniProtKB-SubCell"/>
</dbReference>
<dbReference type="OrthoDB" id="331544at2759"/>
<evidence type="ECO:0000256" key="5">
    <source>
        <dbReference type="ARBA" id="ARBA00012290"/>
    </source>
</evidence>
<dbReference type="CDD" id="cd05230">
    <property type="entry name" value="UGD_SDR_e"/>
    <property type="match status" value="1"/>
</dbReference>
<dbReference type="EC" id="4.1.1.35" evidence="5"/>
<dbReference type="GO" id="GO:0042732">
    <property type="term" value="P:D-xylose metabolic process"/>
    <property type="evidence" value="ECO:0007669"/>
    <property type="project" value="InterPro"/>
</dbReference>
<evidence type="ECO:0000256" key="2">
    <source>
        <dbReference type="ARBA" id="ARBA00004447"/>
    </source>
</evidence>
<evidence type="ECO:0000256" key="18">
    <source>
        <dbReference type="SAM" id="Coils"/>
    </source>
</evidence>
<keyword evidence="11" id="KW-0520">NAD</keyword>
<evidence type="ECO:0000256" key="12">
    <source>
        <dbReference type="ARBA" id="ARBA00023034"/>
    </source>
</evidence>
<evidence type="ECO:0000256" key="11">
    <source>
        <dbReference type="ARBA" id="ARBA00023027"/>
    </source>
</evidence>
<dbReference type="EnsemblMetazoa" id="XM_003389900.3">
    <property type="protein sequence ID" value="XP_003389948.1"/>
    <property type="gene ID" value="LOC100631630"/>
</dbReference>
<comment type="cofactor">
    <cofactor evidence="1">
        <name>NAD(+)</name>
        <dbReference type="ChEBI" id="CHEBI:57540"/>
    </cofactor>
</comment>
<evidence type="ECO:0000313" key="21">
    <source>
        <dbReference type="EnsemblMetazoa" id="Aqu2.1.17817_001"/>
    </source>
</evidence>
<dbReference type="GO" id="GO:0070403">
    <property type="term" value="F:NAD+ binding"/>
    <property type="evidence" value="ECO:0007669"/>
    <property type="project" value="InterPro"/>
</dbReference>
<dbReference type="PANTHER" id="PTHR43078">
    <property type="entry name" value="UDP-GLUCURONIC ACID DECARBOXYLASE-RELATED"/>
    <property type="match status" value="1"/>
</dbReference>
<dbReference type="Gene3D" id="3.40.50.720">
    <property type="entry name" value="NAD(P)-binding Rossmann-like Domain"/>
    <property type="match status" value="2"/>
</dbReference>
<feature type="domain" description="NAD(P)-binding" evidence="20">
    <location>
        <begin position="128"/>
        <end position="421"/>
    </location>
</feature>
<protein>
    <recommendedName>
        <fullName evidence="6">UDP-glucuronic acid decarboxylase 1</fullName>
        <ecNumber evidence="5">4.1.1.35</ecNumber>
    </recommendedName>
    <alternativeName>
        <fullName evidence="16">UDP-glucuronate decarboxylase 1</fullName>
    </alternativeName>
</protein>
<keyword evidence="10 19" id="KW-1133">Transmembrane helix</keyword>
<dbReference type="KEGG" id="aqu:100631630"/>
<keyword evidence="7 19" id="KW-0812">Transmembrane</keyword>
<comment type="subcellular location">
    <subcellularLocation>
        <location evidence="2">Golgi apparatus</location>
        <location evidence="2">Golgi stack membrane</location>
        <topology evidence="2">Single-pass type II membrane protein</topology>
    </subcellularLocation>
</comment>
<dbReference type="InterPro" id="IPR044516">
    <property type="entry name" value="UXS-like"/>
</dbReference>
<evidence type="ECO:0000313" key="22">
    <source>
        <dbReference type="Proteomes" id="UP000007879"/>
    </source>
</evidence>
<evidence type="ECO:0000256" key="7">
    <source>
        <dbReference type="ARBA" id="ARBA00022692"/>
    </source>
</evidence>